<evidence type="ECO:0000256" key="7">
    <source>
        <dbReference type="ARBA" id="ARBA00023136"/>
    </source>
</evidence>
<evidence type="ECO:0000256" key="4">
    <source>
        <dbReference type="ARBA" id="ARBA00022960"/>
    </source>
</evidence>
<feature type="transmembrane region" description="Helical" evidence="9">
    <location>
        <begin position="241"/>
        <end position="259"/>
    </location>
</feature>
<feature type="transmembrane region" description="Helical" evidence="9">
    <location>
        <begin position="424"/>
        <end position="444"/>
    </location>
</feature>
<dbReference type="Pfam" id="PF03023">
    <property type="entry name" value="MurJ"/>
    <property type="match status" value="1"/>
</dbReference>
<feature type="transmembrane region" description="Helical" evidence="9">
    <location>
        <begin position="329"/>
        <end position="352"/>
    </location>
</feature>
<dbReference type="EMBL" id="BOOI01000039">
    <property type="protein sequence ID" value="GIH85858.1"/>
    <property type="molecule type" value="Genomic_DNA"/>
</dbReference>
<dbReference type="GO" id="GO:0009252">
    <property type="term" value="P:peptidoglycan biosynthetic process"/>
    <property type="evidence" value="ECO:0007669"/>
    <property type="project" value="UniProtKB-KW"/>
</dbReference>
<feature type="transmembrane region" description="Helical" evidence="9">
    <location>
        <begin position="72"/>
        <end position="98"/>
    </location>
</feature>
<keyword evidence="5" id="KW-0573">Peptidoglycan synthesis</keyword>
<evidence type="ECO:0000256" key="2">
    <source>
        <dbReference type="ARBA" id="ARBA00022475"/>
    </source>
</evidence>
<reference evidence="10" key="1">
    <citation type="submission" date="2021-01" db="EMBL/GenBank/DDBJ databases">
        <title>Whole genome shotgun sequence of Planobispora rosea NBRC 15558.</title>
        <authorList>
            <person name="Komaki H."/>
            <person name="Tamura T."/>
        </authorList>
    </citation>
    <scope>NUCLEOTIDE SEQUENCE</scope>
    <source>
        <strain evidence="10">NBRC 15558</strain>
    </source>
</reference>
<dbReference type="InterPro" id="IPR051050">
    <property type="entry name" value="Lipid_II_flippase_MurJ/MviN"/>
</dbReference>
<evidence type="ECO:0000256" key="5">
    <source>
        <dbReference type="ARBA" id="ARBA00022984"/>
    </source>
</evidence>
<feature type="transmembrane region" description="Helical" evidence="9">
    <location>
        <begin position="118"/>
        <end position="137"/>
    </location>
</feature>
<evidence type="ECO:0000256" key="6">
    <source>
        <dbReference type="ARBA" id="ARBA00022989"/>
    </source>
</evidence>
<feature type="compositionally biased region" description="Low complexity" evidence="8">
    <location>
        <begin position="1"/>
        <end position="11"/>
    </location>
</feature>
<dbReference type="InterPro" id="IPR004268">
    <property type="entry name" value="MurJ"/>
</dbReference>
<keyword evidence="4" id="KW-0133">Cell shape</keyword>
<keyword evidence="6 9" id="KW-1133">Transmembrane helix</keyword>
<dbReference type="Proteomes" id="UP000655044">
    <property type="component" value="Unassembled WGS sequence"/>
</dbReference>
<dbReference type="PANTHER" id="PTHR47019:SF1">
    <property type="entry name" value="LIPID II FLIPPASE MURJ"/>
    <property type="match status" value="1"/>
</dbReference>
<comment type="subcellular location">
    <subcellularLocation>
        <location evidence="1">Cell membrane</location>
        <topology evidence="1">Multi-pass membrane protein</topology>
    </subcellularLocation>
</comment>
<feature type="transmembrane region" description="Helical" evidence="9">
    <location>
        <begin position="184"/>
        <end position="201"/>
    </location>
</feature>
<dbReference type="AlphaFoldDB" id="A0A8J3S9Q2"/>
<proteinExistence type="predicted"/>
<dbReference type="RefSeq" id="WP_189242762.1">
    <property type="nucleotide sequence ID" value="NZ_BMQP01000021.1"/>
</dbReference>
<keyword evidence="3 9" id="KW-0812">Transmembrane</keyword>
<dbReference type="GO" id="GO:0034204">
    <property type="term" value="P:lipid translocation"/>
    <property type="evidence" value="ECO:0007669"/>
    <property type="project" value="TreeGrafter"/>
</dbReference>
<gene>
    <name evidence="10" type="ORF">Pro02_42660</name>
</gene>
<sequence>MTLTRSPALPARDADRDRARDRHRRPGRERSPFRRAVTVTAVLIALGSALGFGRDLLLAQIFGATGSTDAFLVAWTVPETAAPLLIEGAMAFLLVPLFSRAADAGGIREAVAATLPRVLAGLVPVSGGTALAAPWLVDALAPGLADPGLAVRCMRITAATVLMFGLAGYLSAALRARQVFGPPAAIYVAYNAGVIAFVLALHDRLGVAAAALGVACGGALMVAVQVPGFLRHIGPPRRTPAGASVLLAAFVPIAAFTLLRQGQVFVERFAGSSLPAGSISHLNYAQKIAQVPMTLSLIIATVTLPALARSVTAGDTAAARRRITGDLGLAGAIVLSGTAFLLAFAPEIVALLLQRGAFAPADTAATAAIVRLYSLGLLGQTVVGVLCRVFFCGERPTWYPAGAMAAGLAVTAGLAAAAPHWGTAGITLANVAGITLTAAALLPGRGGPLPLPVRPVLAVLGRLALAAAAATGAGWLVRPVLAGLPAVATLALGAAVVGSVFIVVATATGSKEIARMIGYAPAEERP</sequence>
<feature type="transmembrane region" description="Helical" evidence="9">
    <location>
        <begin position="288"/>
        <end position="308"/>
    </location>
</feature>
<feature type="transmembrane region" description="Helical" evidence="9">
    <location>
        <begin position="149"/>
        <end position="172"/>
    </location>
</feature>
<name>A0A8J3S9Q2_PLARO</name>
<dbReference type="GO" id="GO:0008360">
    <property type="term" value="P:regulation of cell shape"/>
    <property type="evidence" value="ECO:0007669"/>
    <property type="project" value="UniProtKB-KW"/>
</dbReference>
<feature type="transmembrane region" description="Helical" evidence="9">
    <location>
        <begin position="456"/>
        <end position="477"/>
    </location>
</feature>
<dbReference type="GO" id="GO:0015648">
    <property type="term" value="F:lipid-linked peptidoglycan transporter activity"/>
    <property type="evidence" value="ECO:0007669"/>
    <property type="project" value="TreeGrafter"/>
</dbReference>
<organism evidence="10 11">
    <name type="scientific">Planobispora rosea</name>
    <dbReference type="NCBI Taxonomy" id="35762"/>
    <lineage>
        <taxon>Bacteria</taxon>
        <taxon>Bacillati</taxon>
        <taxon>Actinomycetota</taxon>
        <taxon>Actinomycetes</taxon>
        <taxon>Streptosporangiales</taxon>
        <taxon>Streptosporangiaceae</taxon>
        <taxon>Planobispora</taxon>
    </lineage>
</organism>
<dbReference type="PANTHER" id="PTHR47019">
    <property type="entry name" value="LIPID II FLIPPASE MURJ"/>
    <property type="match status" value="1"/>
</dbReference>
<accession>A0A8J3S9Q2</accession>
<feature type="transmembrane region" description="Helical" evidence="9">
    <location>
        <begin position="483"/>
        <end position="507"/>
    </location>
</feature>
<evidence type="ECO:0000256" key="8">
    <source>
        <dbReference type="SAM" id="MobiDB-lite"/>
    </source>
</evidence>
<evidence type="ECO:0000313" key="10">
    <source>
        <dbReference type="EMBL" id="GIH85858.1"/>
    </source>
</evidence>
<protein>
    <submittedName>
        <fullName evidence="10">Membrane protein</fullName>
    </submittedName>
</protein>
<comment type="caution">
    <text evidence="10">The sequence shown here is derived from an EMBL/GenBank/DDBJ whole genome shotgun (WGS) entry which is preliminary data.</text>
</comment>
<evidence type="ECO:0000256" key="1">
    <source>
        <dbReference type="ARBA" id="ARBA00004651"/>
    </source>
</evidence>
<dbReference type="PRINTS" id="PR01806">
    <property type="entry name" value="VIRFACTRMVIN"/>
</dbReference>
<dbReference type="GO" id="GO:0005886">
    <property type="term" value="C:plasma membrane"/>
    <property type="evidence" value="ECO:0007669"/>
    <property type="project" value="UniProtKB-SubCell"/>
</dbReference>
<evidence type="ECO:0000313" key="11">
    <source>
        <dbReference type="Proteomes" id="UP000655044"/>
    </source>
</evidence>
<evidence type="ECO:0000256" key="9">
    <source>
        <dbReference type="SAM" id="Phobius"/>
    </source>
</evidence>
<keyword evidence="2" id="KW-1003">Cell membrane</keyword>
<feature type="transmembrane region" description="Helical" evidence="9">
    <location>
        <begin position="398"/>
        <end position="418"/>
    </location>
</feature>
<feature type="region of interest" description="Disordered" evidence="8">
    <location>
        <begin position="1"/>
        <end position="31"/>
    </location>
</feature>
<feature type="transmembrane region" description="Helical" evidence="9">
    <location>
        <begin position="372"/>
        <end position="391"/>
    </location>
</feature>
<feature type="transmembrane region" description="Helical" evidence="9">
    <location>
        <begin position="32"/>
        <end position="52"/>
    </location>
</feature>
<evidence type="ECO:0000256" key="3">
    <source>
        <dbReference type="ARBA" id="ARBA00022692"/>
    </source>
</evidence>
<feature type="transmembrane region" description="Helical" evidence="9">
    <location>
        <begin position="207"/>
        <end position="229"/>
    </location>
</feature>
<keyword evidence="7 9" id="KW-0472">Membrane</keyword>
<keyword evidence="11" id="KW-1185">Reference proteome</keyword>